<protein>
    <submittedName>
        <fullName evidence="1">Uncharacterized protein</fullName>
    </submittedName>
</protein>
<dbReference type="EMBL" id="PDCK01000044">
    <property type="protein sequence ID" value="PRQ24522.1"/>
    <property type="molecule type" value="Genomic_DNA"/>
</dbReference>
<sequence>MELDEVSKVGNEAKFGRTLHIQCAGFEDVVGEHIEEAHAWLGLFFFEWFWSFIGF</sequence>
<keyword evidence="2" id="KW-1185">Reference proteome</keyword>
<reference evidence="1 2" key="1">
    <citation type="journal article" date="2018" name="Nat. Genet.">
        <title>The Rosa genome provides new insights in the design of modern roses.</title>
        <authorList>
            <person name="Bendahmane M."/>
        </authorList>
    </citation>
    <scope>NUCLEOTIDE SEQUENCE [LARGE SCALE GENOMIC DNA]</scope>
    <source>
        <strain evidence="2">cv. Old Blush</strain>
    </source>
</reference>
<accession>A0A2P6PRI1</accession>
<dbReference type="Gramene" id="PRQ24522">
    <property type="protein sequence ID" value="PRQ24522"/>
    <property type="gene ID" value="RchiOBHm_Chr6g0273341"/>
</dbReference>
<dbReference type="AlphaFoldDB" id="A0A2P6PRI1"/>
<organism evidence="1 2">
    <name type="scientific">Rosa chinensis</name>
    <name type="common">China rose</name>
    <dbReference type="NCBI Taxonomy" id="74649"/>
    <lineage>
        <taxon>Eukaryota</taxon>
        <taxon>Viridiplantae</taxon>
        <taxon>Streptophyta</taxon>
        <taxon>Embryophyta</taxon>
        <taxon>Tracheophyta</taxon>
        <taxon>Spermatophyta</taxon>
        <taxon>Magnoliopsida</taxon>
        <taxon>eudicotyledons</taxon>
        <taxon>Gunneridae</taxon>
        <taxon>Pentapetalae</taxon>
        <taxon>rosids</taxon>
        <taxon>fabids</taxon>
        <taxon>Rosales</taxon>
        <taxon>Rosaceae</taxon>
        <taxon>Rosoideae</taxon>
        <taxon>Rosoideae incertae sedis</taxon>
        <taxon>Rosa</taxon>
    </lineage>
</organism>
<name>A0A2P6PRI1_ROSCH</name>
<proteinExistence type="predicted"/>
<evidence type="ECO:0000313" key="2">
    <source>
        <dbReference type="Proteomes" id="UP000238479"/>
    </source>
</evidence>
<dbReference type="Proteomes" id="UP000238479">
    <property type="component" value="Chromosome 6"/>
</dbReference>
<evidence type="ECO:0000313" key="1">
    <source>
        <dbReference type="EMBL" id="PRQ24522.1"/>
    </source>
</evidence>
<comment type="caution">
    <text evidence="1">The sequence shown here is derived from an EMBL/GenBank/DDBJ whole genome shotgun (WGS) entry which is preliminary data.</text>
</comment>
<gene>
    <name evidence="1" type="ORF">RchiOBHm_Chr6g0273341</name>
</gene>